<dbReference type="GO" id="GO:0022857">
    <property type="term" value="F:transmembrane transporter activity"/>
    <property type="evidence" value="ECO:0007669"/>
    <property type="project" value="InterPro"/>
</dbReference>
<evidence type="ECO:0000256" key="1">
    <source>
        <dbReference type="ARBA" id="ARBA00004651"/>
    </source>
</evidence>
<dbReference type="PANTHER" id="PTHR30561:SF0">
    <property type="entry name" value="GUANIDINIUM EXPORTER"/>
    <property type="match status" value="1"/>
</dbReference>
<keyword evidence="5 8" id="KW-1133">Transmembrane helix</keyword>
<reference evidence="9 10" key="1">
    <citation type="submission" date="2013-05" db="EMBL/GenBank/DDBJ databases">
        <title>The Genome Sequence of Actinomyces europaeus ACS-120-V-COL10B.</title>
        <authorList>
            <consortium name="The Broad Institute Genomics Platform"/>
            <person name="Earl A."/>
            <person name="Ward D."/>
            <person name="Feldgarden M."/>
            <person name="Gevers D."/>
            <person name="Saerens B."/>
            <person name="Vaneechoutte M."/>
            <person name="Walker B."/>
            <person name="Young S."/>
            <person name="Zeng Q."/>
            <person name="Gargeya S."/>
            <person name="Fitzgerald M."/>
            <person name="Haas B."/>
            <person name="Abouelleil A."/>
            <person name="Allen A.W."/>
            <person name="Alvarado L."/>
            <person name="Arachchi H.M."/>
            <person name="Berlin A.M."/>
            <person name="Chapman S.B."/>
            <person name="Gainer-Dewar J."/>
            <person name="Goldberg J."/>
            <person name="Griggs A."/>
            <person name="Gujja S."/>
            <person name="Hansen M."/>
            <person name="Howarth C."/>
            <person name="Imamovic A."/>
            <person name="Ireland A."/>
            <person name="Larimer J."/>
            <person name="McCowan C."/>
            <person name="Murphy C."/>
            <person name="Pearson M."/>
            <person name="Poon T.W."/>
            <person name="Priest M."/>
            <person name="Roberts A."/>
            <person name="Saif S."/>
            <person name="Shea T."/>
            <person name="Sisk P."/>
            <person name="Sykes S."/>
            <person name="Wortman J."/>
            <person name="Nusbaum C."/>
            <person name="Birren B."/>
        </authorList>
    </citation>
    <scope>NUCLEOTIDE SEQUENCE [LARGE SCALE GENOMIC DNA]</scope>
    <source>
        <strain evidence="9 10">ACS-120-V-Col10b</strain>
    </source>
</reference>
<keyword evidence="2" id="KW-0813">Transport</keyword>
<evidence type="ECO:0000313" key="9">
    <source>
        <dbReference type="EMBL" id="EPD29437.1"/>
    </source>
</evidence>
<dbReference type="OrthoDB" id="21828at2"/>
<proteinExistence type="inferred from homology"/>
<evidence type="ECO:0000256" key="2">
    <source>
        <dbReference type="ARBA" id="ARBA00022448"/>
    </source>
</evidence>
<evidence type="ECO:0000256" key="7">
    <source>
        <dbReference type="RuleBase" id="RU003942"/>
    </source>
</evidence>
<evidence type="ECO:0000256" key="6">
    <source>
        <dbReference type="ARBA" id="ARBA00023136"/>
    </source>
</evidence>
<feature type="transmembrane region" description="Helical" evidence="8">
    <location>
        <begin position="60"/>
        <end position="79"/>
    </location>
</feature>
<dbReference type="Proteomes" id="UP000014387">
    <property type="component" value="Unassembled WGS sequence"/>
</dbReference>
<dbReference type="GO" id="GO:0005886">
    <property type="term" value="C:plasma membrane"/>
    <property type="evidence" value="ECO:0007669"/>
    <property type="project" value="UniProtKB-SubCell"/>
</dbReference>
<comment type="subcellular location">
    <subcellularLocation>
        <location evidence="1 7">Cell membrane</location>
        <topology evidence="1 7">Multi-pass membrane protein</topology>
    </subcellularLocation>
</comment>
<dbReference type="Pfam" id="PF00893">
    <property type="entry name" value="Multi_Drug_Res"/>
    <property type="match status" value="1"/>
</dbReference>
<dbReference type="EMBL" id="AGWN01000003">
    <property type="protein sequence ID" value="EPD29437.1"/>
    <property type="molecule type" value="Genomic_DNA"/>
</dbReference>
<dbReference type="InterPro" id="IPR037185">
    <property type="entry name" value="EmrE-like"/>
</dbReference>
<organism evidence="9 10">
    <name type="scientific">Gleimia europaea ACS-120-V-Col10b</name>
    <dbReference type="NCBI Taxonomy" id="883069"/>
    <lineage>
        <taxon>Bacteria</taxon>
        <taxon>Bacillati</taxon>
        <taxon>Actinomycetota</taxon>
        <taxon>Actinomycetes</taxon>
        <taxon>Actinomycetales</taxon>
        <taxon>Actinomycetaceae</taxon>
        <taxon>Gleimia</taxon>
    </lineage>
</organism>
<keyword evidence="4 7" id="KW-0812">Transmembrane</keyword>
<keyword evidence="6 8" id="KW-0472">Membrane</keyword>
<dbReference type="InterPro" id="IPR000390">
    <property type="entry name" value="Small_drug/metabolite_transptr"/>
</dbReference>
<evidence type="ECO:0000256" key="4">
    <source>
        <dbReference type="ARBA" id="ARBA00022692"/>
    </source>
</evidence>
<feature type="transmembrane region" description="Helical" evidence="8">
    <location>
        <begin position="29"/>
        <end position="51"/>
    </location>
</feature>
<accession>A0A9W5RCZ7</accession>
<evidence type="ECO:0000256" key="3">
    <source>
        <dbReference type="ARBA" id="ARBA00022475"/>
    </source>
</evidence>
<dbReference type="PANTHER" id="PTHR30561">
    <property type="entry name" value="SMR FAMILY PROTON-DEPENDENT DRUG EFFLUX TRANSPORTER SUGE"/>
    <property type="match status" value="1"/>
</dbReference>
<feature type="transmembrane region" description="Helical" evidence="8">
    <location>
        <begin position="85"/>
        <end position="104"/>
    </location>
</feature>
<name>A0A9W5RCZ7_9ACTO</name>
<keyword evidence="10" id="KW-1185">Reference proteome</keyword>
<evidence type="ECO:0000256" key="5">
    <source>
        <dbReference type="ARBA" id="ARBA00022989"/>
    </source>
</evidence>
<sequence>MAWVILVVSAMFEAMWASALDRMAEGTITLLNVISFVVGSIISVGGLYLALRDLPVGTSYAIWVGIGATTTVLWAAFAGVETLTALKLVFIGMIVAGVAGLKIVS</sequence>
<evidence type="ECO:0000313" key="10">
    <source>
        <dbReference type="Proteomes" id="UP000014387"/>
    </source>
</evidence>
<protein>
    <recommendedName>
        <fullName evidence="11">Quaternary ammonium compound-resistance protein sugE</fullName>
    </recommendedName>
</protein>
<dbReference type="AlphaFoldDB" id="A0A9W5RCZ7"/>
<evidence type="ECO:0000256" key="8">
    <source>
        <dbReference type="SAM" id="Phobius"/>
    </source>
</evidence>
<keyword evidence="3" id="KW-1003">Cell membrane</keyword>
<gene>
    <name evidence="9" type="ORF">HMPREF9238_01573</name>
</gene>
<evidence type="ECO:0008006" key="11">
    <source>
        <dbReference type="Google" id="ProtNLM"/>
    </source>
</evidence>
<dbReference type="InterPro" id="IPR045324">
    <property type="entry name" value="Small_multidrug_res"/>
</dbReference>
<comment type="caution">
    <text evidence="9">The sequence shown here is derived from an EMBL/GenBank/DDBJ whole genome shotgun (WGS) entry which is preliminary data.</text>
</comment>
<dbReference type="Gene3D" id="1.10.3730.20">
    <property type="match status" value="1"/>
</dbReference>
<dbReference type="SUPFAM" id="SSF103481">
    <property type="entry name" value="Multidrug resistance efflux transporter EmrE"/>
    <property type="match status" value="1"/>
</dbReference>
<comment type="similarity">
    <text evidence="7">Belongs to the drug/metabolite transporter (DMT) superfamily. Small multidrug resistance (SMR) (TC 2.A.7.1) family.</text>
</comment>